<sequence>MGGGGGRLNGGRRLCWHSSARAWEQAYPPRAPRPGAFLLSHFHCSRRRGRSPLSIKEPVLDSRHVRY</sequence>
<proteinExistence type="predicted"/>
<accession>A0A9P0TEU9</accession>
<protein>
    <submittedName>
        <fullName evidence="1">Uncharacterized protein</fullName>
    </submittedName>
</protein>
<organism evidence="1 2">
    <name type="scientific">Pieris brassicae</name>
    <name type="common">White butterfly</name>
    <name type="synonym">Large white butterfly</name>
    <dbReference type="NCBI Taxonomy" id="7116"/>
    <lineage>
        <taxon>Eukaryota</taxon>
        <taxon>Metazoa</taxon>
        <taxon>Ecdysozoa</taxon>
        <taxon>Arthropoda</taxon>
        <taxon>Hexapoda</taxon>
        <taxon>Insecta</taxon>
        <taxon>Pterygota</taxon>
        <taxon>Neoptera</taxon>
        <taxon>Endopterygota</taxon>
        <taxon>Lepidoptera</taxon>
        <taxon>Glossata</taxon>
        <taxon>Ditrysia</taxon>
        <taxon>Papilionoidea</taxon>
        <taxon>Pieridae</taxon>
        <taxon>Pierinae</taxon>
        <taxon>Pieris</taxon>
    </lineage>
</organism>
<reference evidence="1" key="1">
    <citation type="submission" date="2022-05" db="EMBL/GenBank/DDBJ databases">
        <authorList>
            <person name="Okamura Y."/>
        </authorList>
    </citation>
    <scope>NUCLEOTIDE SEQUENCE</scope>
</reference>
<gene>
    <name evidence="1" type="ORF">PIBRA_LOCUS7510</name>
</gene>
<comment type="caution">
    <text evidence="1">The sequence shown here is derived from an EMBL/GenBank/DDBJ whole genome shotgun (WGS) entry which is preliminary data.</text>
</comment>
<evidence type="ECO:0000313" key="1">
    <source>
        <dbReference type="EMBL" id="CAH4030911.1"/>
    </source>
</evidence>
<evidence type="ECO:0000313" key="2">
    <source>
        <dbReference type="Proteomes" id="UP001152562"/>
    </source>
</evidence>
<dbReference type="Proteomes" id="UP001152562">
    <property type="component" value="Unassembled WGS sequence"/>
</dbReference>
<dbReference type="AlphaFoldDB" id="A0A9P0TEU9"/>
<name>A0A9P0TEU9_PIEBR</name>
<keyword evidence="2" id="KW-1185">Reference proteome</keyword>
<dbReference type="EMBL" id="CALOZG010000011">
    <property type="protein sequence ID" value="CAH4030911.1"/>
    <property type="molecule type" value="Genomic_DNA"/>
</dbReference>